<accession>A0A174QNP2</accession>
<dbReference type="Pfam" id="PF08460">
    <property type="entry name" value="SH3_5"/>
    <property type="match status" value="1"/>
</dbReference>
<dbReference type="GO" id="GO:0008745">
    <property type="term" value="F:N-acetylmuramoyl-L-alanine amidase activity"/>
    <property type="evidence" value="ECO:0007669"/>
    <property type="project" value="InterPro"/>
</dbReference>
<dbReference type="SUPFAM" id="SSF55846">
    <property type="entry name" value="N-acetylmuramoyl-L-alanine amidase-like"/>
    <property type="match status" value="1"/>
</dbReference>
<proteinExistence type="inferred from homology"/>
<dbReference type="InterPro" id="IPR015510">
    <property type="entry name" value="PGRP"/>
</dbReference>
<dbReference type="CDD" id="cd06583">
    <property type="entry name" value="PGRP"/>
    <property type="match status" value="1"/>
</dbReference>
<dbReference type="SMART" id="SM00701">
    <property type="entry name" value="PGRP"/>
    <property type="match status" value="1"/>
</dbReference>
<dbReference type="SMART" id="SM00644">
    <property type="entry name" value="Ami_2"/>
    <property type="match status" value="1"/>
</dbReference>
<comment type="similarity">
    <text evidence="1">Belongs to the N-acetylmuramoyl-L-alanine amidase 2 family.</text>
</comment>
<dbReference type="Gene3D" id="3.40.80.10">
    <property type="entry name" value="Peptidoglycan recognition protein-like"/>
    <property type="match status" value="1"/>
</dbReference>
<evidence type="ECO:0000259" key="3">
    <source>
        <dbReference type="SMART" id="SM00644"/>
    </source>
</evidence>
<sequence length="235" mass="26831">MKINEVYLKGQDQVSGWNDPNKIIIHHPEFNGSVQELNDVMRNMGYAMIGYNYYVRKDGTVWKGRPDNVTSANCYGQNNHSLGVCFEGDYNKDKDMPKAQFNAGVELIKYLKSKYKISEVNGHKHYYNTDCPGKNFPLSRMLSAVKSNDSSTNHSSELVSQHGKCIVIVDKLNIREKPSTSSRVVGSYLRGESVYYDYYVDNEGYRWISWVGASGKRRYMAVRILATNKKYGNCV</sequence>
<dbReference type="Pfam" id="PF01510">
    <property type="entry name" value="Amidase_2"/>
    <property type="match status" value="1"/>
</dbReference>
<dbReference type="PANTHER" id="PTHR11022">
    <property type="entry name" value="PEPTIDOGLYCAN RECOGNITION PROTEIN"/>
    <property type="match status" value="1"/>
</dbReference>
<dbReference type="GO" id="GO:0009253">
    <property type="term" value="P:peptidoglycan catabolic process"/>
    <property type="evidence" value="ECO:0007669"/>
    <property type="project" value="InterPro"/>
</dbReference>
<dbReference type="Gene3D" id="2.30.30.40">
    <property type="entry name" value="SH3 Domains"/>
    <property type="match status" value="1"/>
</dbReference>
<dbReference type="RefSeq" id="WP_055206616.1">
    <property type="nucleotide sequence ID" value="NZ_CZBO01000001.1"/>
</dbReference>
<gene>
    <name evidence="5" type="ORF">ERS852568_00559</name>
</gene>
<dbReference type="EMBL" id="CZBO01000001">
    <property type="protein sequence ID" value="CUP72500.1"/>
    <property type="molecule type" value="Genomic_DNA"/>
</dbReference>
<evidence type="ECO:0000259" key="2">
    <source>
        <dbReference type="SMART" id="SM00287"/>
    </source>
</evidence>
<feature type="domain" description="N-acetylmuramoyl-L-alanine amidase" evidence="3">
    <location>
        <begin position="6"/>
        <end position="133"/>
    </location>
</feature>
<dbReference type="InterPro" id="IPR006619">
    <property type="entry name" value="PGRP_domain_met/bac"/>
</dbReference>
<dbReference type="GO" id="GO:0008270">
    <property type="term" value="F:zinc ion binding"/>
    <property type="evidence" value="ECO:0007669"/>
    <property type="project" value="InterPro"/>
</dbReference>
<reference evidence="5 6" key="1">
    <citation type="submission" date="2015-09" db="EMBL/GenBank/DDBJ databases">
        <authorList>
            <consortium name="Pathogen Informatics"/>
        </authorList>
    </citation>
    <scope>NUCLEOTIDE SEQUENCE [LARGE SCALE GENOMIC DNA]</scope>
    <source>
        <strain evidence="5 6">2789STDY5834956</strain>
    </source>
</reference>
<dbReference type="PANTHER" id="PTHR11022:SF41">
    <property type="entry name" value="PEPTIDOGLYCAN-RECOGNITION PROTEIN LC-RELATED"/>
    <property type="match status" value="1"/>
</dbReference>
<dbReference type="SMART" id="SM00287">
    <property type="entry name" value="SH3b"/>
    <property type="match status" value="1"/>
</dbReference>
<evidence type="ECO:0000313" key="5">
    <source>
        <dbReference type="EMBL" id="CUP72500.1"/>
    </source>
</evidence>
<feature type="domain" description="SH3b" evidence="2">
    <location>
        <begin position="161"/>
        <end position="228"/>
    </location>
</feature>
<dbReference type="AlphaFoldDB" id="A0A174QNP2"/>
<evidence type="ECO:0000259" key="4">
    <source>
        <dbReference type="SMART" id="SM00701"/>
    </source>
</evidence>
<dbReference type="InterPro" id="IPR003646">
    <property type="entry name" value="SH3-like_bac-type"/>
</dbReference>
<dbReference type="InterPro" id="IPR036505">
    <property type="entry name" value="Amidase/PGRP_sf"/>
</dbReference>
<dbReference type="InterPro" id="IPR002502">
    <property type="entry name" value="Amidase_domain"/>
</dbReference>
<organism evidence="5 6">
    <name type="scientific">Clostridium baratii</name>
    <dbReference type="NCBI Taxonomy" id="1561"/>
    <lineage>
        <taxon>Bacteria</taxon>
        <taxon>Bacillati</taxon>
        <taxon>Bacillota</taxon>
        <taxon>Clostridia</taxon>
        <taxon>Eubacteriales</taxon>
        <taxon>Clostridiaceae</taxon>
        <taxon>Clostridium</taxon>
    </lineage>
</organism>
<dbReference type="Proteomes" id="UP000095563">
    <property type="component" value="Unassembled WGS sequence"/>
</dbReference>
<evidence type="ECO:0000313" key="6">
    <source>
        <dbReference type="Proteomes" id="UP000095563"/>
    </source>
</evidence>
<name>A0A174QNP2_9CLOT</name>
<protein>
    <submittedName>
        <fullName evidence="5">N-acetylmuramoyl-L-alanine amidase</fullName>
    </submittedName>
</protein>
<evidence type="ECO:0000256" key="1">
    <source>
        <dbReference type="ARBA" id="ARBA00007553"/>
    </source>
</evidence>
<feature type="domain" description="Peptidoglycan recognition protein family" evidence="4">
    <location>
        <begin position="13"/>
        <end position="124"/>
    </location>
</feature>